<organism evidence="2 3">
    <name type="scientific">Musicola paradisiaca (strain Ech703)</name>
    <name type="common">Dickeya paradisiaca</name>
    <name type="synonym">Dickeya dadantii</name>
    <dbReference type="NCBI Taxonomy" id="579405"/>
    <lineage>
        <taxon>Bacteria</taxon>
        <taxon>Pseudomonadati</taxon>
        <taxon>Pseudomonadota</taxon>
        <taxon>Gammaproteobacteria</taxon>
        <taxon>Enterobacterales</taxon>
        <taxon>Pectobacteriaceae</taxon>
        <taxon>Musicola</taxon>
    </lineage>
</organism>
<evidence type="ECO:0000313" key="2">
    <source>
        <dbReference type="EMBL" id="ACS85420.1"/>
    </source>
</evidence>
<accession>C6C3S5</accession>
<proteinExistence type="predicted"/>
<sequence length="68" mass="7749">MLASLIRALFTRRRSPRAFPRTDSTENLTCTECEYCLYSHAANPPFDQTDECLHPLQHSTPEAKNHAS</sequence>
<dbReference type="KEGG" id="dda:Dd703_1623"/>
<gene>
    <name evidence="2" type="ordered locus">Dd703_1623</name>
</gene>
<evidence type="ECO:0000256" key="1">
    <source>
        <dbReference type="SAM" id="MobiDB-lite"/>
    </source>
</evidence>
<name>C6C3S5_MUSP7</name>
<dbReference type="RefSeq" id="WP_012765237.1">
    <property type="nucleotide sequence ID" value="NC_012880.1"/>
</dbReference>
<protein>
    <submittedName>
        <fullName evidence="2">Uncharacterized protein</fullName>
    </submittedName>
</protein>
<dbReference type="HOGENOM" id="CLU_2787151_0_0_6"/>
<keyword evidence="3" id="KW-1185">Reference proteome</keyword>
<dbReference type="AlphaFoldDB" id="C6C3S5"/>
<evidence type="ECO:0000313" key="3">
    <source>
        <dbReference type="Proteomes" id="UP000002734"/>
    </source>
</evidence>
<dbReference type="EMBL" id="CP001654">
    <property type="protein sequence ID" value="ACS85420.1"/>
    <property type="molecule type" value="Genomic_DNA"/>
</dbReference>
<reference evidence="2" key="1">
    <citation type="submission" date="2009-06" db="EMBL/GenBank/DDBJ databases">
        <title>Complete sequence of Dickeya dadantii Ech703.</title>
        <authorList>
            <consortium name="US DOE Joint Genome Institute"/>
            <person name="Lucas S."/>
            <person name="Copeland A."/>
            <person name="Lapidus A."/>
            <person name="Glavina del Rio T."/>
            <person name="Dalin E."/>
            <person name="Tice H."/>
            <person name="Bruce D."/>
            <person name="Goodwin L."/>
            <person name="Pitluck S."/>
            <person name="Chertkov O."/>
            <person name="Brettin T."/>
            <person name="Detter J.C."/>
            <person name="Han C."/>
            <person name="Larimer F."/>
            <person name="Land M."/>
            <person name="Hauser L."/>
            <person name="Kyrpides N."/>
            <person name="Mikhailova N."/>
            <person name="Balakrishnan V."/>
            <person name="Glasner J."/>
            <person name="Perna N.T."/>
        </authorList>
    </citation>
    <scope>NUCLEOTIDE SEQUENCE [LARGE SCALE GENOMIC DNA]</scope>
    <source>
        <strain evidence="2">Ech703</strain>
    </source>
</reference>
<feature type="region of interest" description="Disordered" evidence="1">
    <location>
        <begin position="49"/>
        <end position="68"/>
    </location>
</feature>
<dbReference type="Proteomes" id="UP000002734">
    <property type="component" value="Chromosome"/>
</dbReference>